<name>A0AAV1BA09_VICFA</name>
<protein>
    <submittedName>
        <fullName evidence="1">Uncharacterized protein</fullName>
    </submittedName>
</protein>
<gene>
    <name evidence="1" type="ORF">VFH_VI111680</name>
</gene>
<accession>A0AAV1BA09</accession>
<organism evidence="1 2">
    <name type="scientific">Vicia faba</name>
    <name type="common">Broad bean</name>
    <name type="synonym">Faba vulgaris</name>
    <dbReference type="NCBI Taxonomy" id="3906"/>
    <lineage>
        <taxon>Eukaryota</taxon>
        <taxon>Viridiplantae</taxon>
        <taxon>Streptophyta</taxon>
        <taxon>Embryophyta</taxon>
        <taxon>Tracheophyta</taxon>
        <taxon>Spermatophyta</taxon>
        <taxon>Magnoliopsida</taxon>
        <taxon>eudicotyledons</taxon>
        <taxon>Gunneridae</taxon>
        <taxon>Pentapetalae</taxon>
        <taxon>rosids</taxon>
        <taxon>fabids</taxon>
        <taxon>Fabales</taxon>
        <taxon>Fabaceae</taxon>
        <taxon>Papilionoideae</taxon>
        <taxon>50 kb inversion clade</taxon>
        <taxon>NPAAA clade</taxon>
        <taxon>Hologalegina</taxon>
        <taxon>IRL clade</taxon>
        <taxon>Fabeae</taxon>
        <taxon>Vicia</taxon>
    </lineage>
</organism>
<dbReference type="AlphaFoldDB" id="A0AAV1BA09"/>
<evidence type="ECO:0000313" key="2">
    <source>
        <dbReference type="Proteomes" id="UP001157006"/>
    </source>
</evidence>
<reference evidence="1 2" key="1">
    <citation type="submission" date="2023-01" db="EMBL/GenBank/DDBJ databases">
        <authorList>
            <person name="Kreplak J."/>
        </authorList>
    </citation>
    <scope>NUCLEOTIDE SEQUENCE [LARGE SCALE GENOMIC DNA]</scope>
</reference>
<dbReference type="Proteomes" id="UP001157006">
    <property type="component" value="Chromosome 6"/>
</dbReference>
<evidence type="ECO:0000313" key="1">
    <source>
        <dbReference type="EMBL" id="CAI8618195.1"/>
    </source>
</evidence>
<proteinExistence type="predicted"/>
<sequence>MTISHGCYAGDDIPFGRSSSSHRVLDTESGHSALHVETQTVVLQEIPLKCGTKVEFTSSLAASREQFFIEDGWRVGKQLECMMEGLGVNFLSLPAPVSANSGQKDEVHIRLFIPLRGRKKRLGDILLRFQRKITILIRTDFKK</sequence>
<keyword evidence="2" id="KW-1185">Reference proteome</keyword>
<dbReference type="EMBL" id="OX451741">
    <property type="protein sequence ID" value="CAI8618195.1"/>
    <property type="molecule type" value="Genomic_DNA"/>
</dbReference>